<keyword evidence="1" id="KW-0106">Calcium</keyword>
<dbReference type="InterPro" id="IPR013680">
    <property type="entry name" value="VDCC_a2/dsu"/>
</dbReference>
<accession>A0A091DQT8</accession>
<dbReference type="AlphaFoldDB" id="A0A091DQT8"/>
<dbReference type="Pfam" id="PF08473">
    <property type="entry name" value="VGCC_alpha2"/>
    <property type="match status" value="1"/>
</dbReference>
<dbReference type="GO" id="GO:0005245">
    <property type="term" value="F:voltage-gated calcium channel activity"/>
    <property type="evidence" value="ECO:0007669"/>
    <property type="project" value="TreeGrafter"/>
</dbReference>
<dbReference type="PANTHER" id="PTHR10166">
    <property type="entry name" value="VOLTAGE-DEPENDENT CALCIUM CHANNEL SUBUNIT ALPHA-2/DELTA-RELATED"/>
    <property type="match status" value="1"/>
</dbReference>
<organism evidence="3 4">
    <name type="scientific">Fukomys damarensis</name>
    <name type="common">Damaraland mole rat</name>
    <name type="synonym">Cryptomys damarensis</name>
    <dbReference type="NCBI Taxonomy" id="885580"/>
    <lineage>
        <taxon>Eukaryota</taxon>
        <taxon>Metazoa</taxon>
        <taxon>Chordata</taxon>
        <taxon>Craniata</taxon>
        <taxon>Vertebrata</taxon>
        <taxon>Euteleostomi</taxon>
        <taxon>Mammalia</taxon>
        <taxon>Eutheria</taxon>
        <taxon>Euarchontoglires</taxon>
        <taxon>Glires</taxon>
        <taxon>Rodentia</taxon>
        <taxon>Hystricomorpha</taxon>
        <taxon>Bathyergidae</taxon>
        <taxon>Fukomys</taxon>
    </lineage>
</organism>
<keyword evidence="1" id="KW-0109">Calcium transport</keyword>
<keyword evidence="4" id="KW-1185">Reference proteome</keyword>
<evidence type="ECO:0000313" key="3">
    <source>
        <dbReference type="EMBL" id="KFO25176.1"/>
    </source>
</evidence>
<reference evidence="3 4" key="1">
    <citation type="submission" date="2013-11" db="EMBL/GenBank/DDBJ databases">
        <title>The Damaraland mole rat (Fukomys damarensis) genome and evolution of African mole rats.</title>
        <authorList>
            <person name="Gladyshev V.N."/>
            <person name="Fang X."/>
        </authorList>
    </citation>
    <scope>NUCLEOTIDE SEQUENCE [LARGE SCALE GENOMIC DNA]</scope>
    <source>
        <tissue evidence="3">Liver</tissue>
    </source>
</reference>
<dbReference type="Proteomes" id="UP000028990">
    <property type="component" value="Unassembled WGS sequence"/>
</dbReference>
<name>A0A091DQT8_FUKDA</name>
<evidence type="ECO:0000256" key="1">
    <source>
        <dbReference type="ARBA" id="ARBA00022568"/>
    </source>
</evidence>
<dbReference type="EMBL" id="KN123387">
    <property type="protein sequence ID" value="KFO25176.1"/>
    <property type="molecule type" value="Genomic_DNA"/>
</dbReference>
<feature type="domain" description="Voltage-dependent calcium channel alpha-2/delta subunit conserved region" evidence="2">
    <location>
        <begin position="24"/>
        <end position="99"/>
    </location>
</feature>
<keyword evidence="1" id="KW-0813">Transport</keyword>
<keyword evidence="1" id="KW-0406">Ion transport</keyword>
<dbReference type="PANTHER" id="PTHR10166:SF25">
    <property type="entry name" value="VOLTAGE-DEPENDENT CALCIUM CHANNEL SUBUNIT ALPHA-2_DELTA-3"/>
    <property type="match status" value="1"/>
</dbReference>
<gene>
    <name evidence="3" type="ORF">H920_13372</name>
</gene>
<dbReference type="InterPro" id="IPR051173">
    <property type="entry name" value="Ca_channel_alpha-2/delta"/>
</dbReference>
<protein>
    <submittedName>
        <fullName evidence="3">Voltage-dependent calcium channel subunit alpha-2/delta-3</fullName>
    </submittedName>
</protein>
<dbReference type="eggNOG" id="KOG2353">
    <property type="taxonomic scope" value="Eukaryota"/>
</dbReference>
<sequence length="164" mass="18358">MGGVLRKGPGADEELKRRLCAALDGKCSISCDEETVNCYLIDNNGFILVSEDYTQTGDFFGEVEGAVMNKLLTMGSFKRITLYDYQAMCRANKESSDSAHGLLDPYNAFLSAVKWIMTELVLFLVEFNLCSWWHSDMTAKGDTDRVLPWHAKSWINCEPKHGAA</sequence>
<evidence type="ECO:0000259" key="2">
    <source>
        <dbReference type="Pfam" id="PF08473"/>
    </source>
</evidence>
<evidence type="ECO:0000313" key="4">
    <source>
        <dbReference type="Proteomes" id="UP000028990"/>
    </source>
</evidence>
<dbReference type="GO" id="GO:0005891">
    <property type="term" value="C:voltage-gated calcium channel complex"/>
    <property type="evidence" value="ECO:0007669"/>
    <property type="project" value="TreeGrafter"/>
</dbReference>
<proteinExistence type="predicted"/>